<dbReference type="GO" id="GO:0005975">
    <property type="term" value="P:carbohydrate metabolic process"/>
    <property type="evidence" value="ECO:0007669"/>
    <property type="project" value="InterPro"/>
</dbReference>
<dbReference type="PANTHER" id="PTHR30292:SF0">
    <property type="entry name" value="5-OXOPROLINASE SUBUNIT A"/>
    <property type="match status" value="1"/>
</dbReference>
<dbReference type="PANTHER" id="PTHR30292">
    <property type="entry name" value="UNCHARACTERIZED PROTEIN YBGL-RELATED"/>
    <property type="match status" value="1"/>
</dbReference>
<proteinExistence type="predicted"/>
<dbReference type="NCBIfam" id="NF003814">
    <property type="entry name" value="PRK05406.1-3"/>
    <property type="match status" value="1"/>
</dbReference>
<dbReference type="Gene3D" id="3.20.20.370">
    <property type="entry name" value="Glycoside hydrolase/deacetylase"/>
    <property type="match status" value="1"/>
</dbReference>
<dbReference type="Pfam" id="PF03746">
    <property type="entry name" value="LamB_YcsF"/>
    <property type="match status" value="1"/>
</dbReference>
<dbReference type="NCBIfam" id="NF003816">
    <property type="entry name" value="PRK05406.1-5"/>
    <property type="match status" value="1"/>
</dbReference>
<evidence type="ECO:0000313" key="2">
    <source>
        <dbReference type="Proteomes" id="UP000196778"/>
    </source>
</evidence>
<dbReference type="AlphaFoldDB" id="A0A1R4IQZ8"/>
<gene>
    <name evidence="1" type="ORF">FM119_02855</name>
</gene>
<protein>
    <submittedName>
        <fullName evidence="1">Lactam utilization protein LamB</fullName>
    </submittedName>
</protein>
<dbReference type="OrthoDB" id="9773478at2"/>
<dbReference type="Proteomes" id="UP000196778">
    <property type="component" value="Unassembled WGS sequence"/>
</dbReference>
<dbReference type="SUPFAM" id="SSF88713">
    <property type="entry name" value="Glycoside hydrolase/deacetylase"/>
    <property type="match status" value="1"/>
</dbReference>
<name>A0A1R4IQZ8_9MICO</name>
<organism evidence="1 2">
    <name type="scientific">Mycetocola reblochoni REB411</name>
    <dbReference type="NCBI Taxonomy" id="1255698"/>
    <lineage>
        <taxon>Bacteria</taxon>
        <taxon>Bacillati</taxon>
        <taxon>Actinomycetota</taxon>
        <taxon>Actinomycetes</taxon>
        <taxon>Micrococcales</taxon>
        <taxon>Microbacteriaceae</taxon>
        <taxon>Mycetocola</taxon>
    </lineage>
</organism>
<dbReference type="CDD" id="cd10787">
    <property type="entry name" value="LamB_YcsF_like"/>
    <property type="match status" value="1"/>
</dbReference>
<sequence length="275" mass="28681">MEDDVTISIDLVADVGESYGAYRLGDDSLLDSLSSANVACGFHAGDPVEMDRIVGLCVDRGVAVGAHPGFRDVVGFGRRRIQLSRAEVRAETLYQIGALSAFTRRHGTDVQHVTPHGALGNLCVEDELYAAGVLDAVIDVDPSLPVVTQEGVLAELARSAGVPVAITAMADRGYRADGSLVPRSEPGAVIHDRAALVERAVRMVRQRSVTSVEGTEVALDCATVLLHGDGDDAAPVAAAIRSALLAGGVEIAPIREVLARSAAAGDDRPIDGRDS</sequence>
<accession>A0A1R4IQZ8</accession>
<keyword evidence="2" id="KW-1185">Reference proteome</keyword>
<evidence type="ECO:0000313" key="1">
    <source>
        <dbReference type="EMBL" id="SJN21703.1"/>
    </source>
</evidence>
<dbReference type="InterPro" id="IPR005501">
    <property type="entry name" value="LamB/YcsF/PxpA-like"/>
</dbReference>
<reference evidence="2" key="1">
    <citation type="submission" date="2017-02" db="EMBL/GenBank/DDBJ databases">
        <authorList>
            <person name="Dridi B."/>
        </authorList>
    </citation>
    <scope>NUCLEOTIDE SEQUENCE [LARGE SCALE GENOMIC DNA]</scope>
    <source>
        <strain evidence="2">EB411</strain>
    </source>
</reference>
<dbReference type="EMBL" id="FUKR01000018">
    <property type="protein sequence ID" value="SJN21703.1"/>
    <property type="molecule type" value="Genomic_DNA"/>
</dbReference>
<dbReference type="InterPro" id="IPR011330">
    <property type="entry name" value="Glyco_hydro/deAcase_b/a-brl"/>
</dbReference>